<feature type="transmembrane region" description="Helical" evidence="1">
    <location>
        <begin position="148"/>
        <end position="169"/>
    </location>
</feature>
<gene>
    <name evidence="2" type="ORF">HLH48_18955</name>
</gene>
<evidence type="ECO:0000313" key="3">
    <source>
        <dbReference type="Proteomes" id="UP000589085"/>
    </source>
</evidence>
<dbReference type="RefSeq" id="WP_182999035.1">
    <property type="nucleotide sequence ID" value="NZ_JABEQJ010000033.1"/>
</dbReference>
<dbReference type="AlphaFoldDB" id="A0A7W4IG12"/>
<organism evidence="2 3">
    <name type="scientific">Gluconacetobacter sacchari</name>
    <dbReference type="NCBI Taxonomy" id="92759"/>
    <lineage>
        <taxon>Bacteria</taxon>
        <taxon>Pseudomonadati</taxon>
        <taxon>Pseudomonadota</taxon>
        <taxon>Alphaproteobacteria</taxon>
        <taxon>Acetobacterales</taxon>
        <taxon>Acetobacteraceae</taxon>
        <taxon>Gluconacetobacter</taxon>
    </lineage>
</organism>
<evidence type="ECO:0000313" key="2">
    <source>
        <dbReference type="EMBL" id="MBB2162211.1"/>
    </source>
</evidence>
<feature type="transmembrane region" description="Helical" evidence="1">
    <location>
        <begin position="29"/>
        <end position="47"/>
    </location>
</feature>
<proteinExistence type="predicted"/>
<dbReference type="PANTHER" id="PTHR36833">
    <property type="entry name" value="SLR0610 PROTEIN-RELATED"/>
    <property type="match status" value="1"/>
</dbReference>
<reference evidence="2 3" key="1">
    <citation type="submission" date="2020-04" db="EMBL/GenBank/DDBJ databases">
        <title>Description of novel Gluconacetobacter.</title>
        <authorList>
            <person name="Sombolestani A."/>
        </authorList>
    </citation>
    <scope>NUCLEOTIDE SEQUENCE [LARGE SCALE GENOMIC DNA]</scope>
    <source>
        <strain evidence="2 3">LMG 19747</strain>
    </source>
</reference>
<evidence type="ECO:0000256" key="1">
    <source>
        <dbReference type="SAM" id="Phobius"/>
    </source>
</evidence>
<dbReference type="Proteomes" id="UP000589085">
    <property type="component" value="Unassembled WGS sequence"/>
</dbReference>
<feature type="transmembrane region" description="Helical" evidence="1">
    <location>
        <begin position="231"/>
        <end position="251"/>
    </location>
</feature>
<protein>
    <submittedName>
        <fullName evidence="2">ABC transporter permease</fullName>
    </submittedName>
</protein>
<keyword evidence="1" id="KW-1133">Transmembrane helix</keyword>
<name>A0A7W4IG12_9PROT</name>
<dbReference type="PANTHER" id="PTHR36833:SF1">
    <property type="entry name" value="INTEGRAL MEMBRANE TRANSPORT PROTEIN"/>
    <property type="match status" value="1"/>
</dbReference>
<accession>A0A7W4IG12</accession>
<dbReference type="InterPro" id="IPR010390">
    <property type="entry name" value="ABC-2_transporter-like"/>
</dbReference>
<feature type="transmembrane region" description="Helical" evidence="1">
    <location>
        <begin position="205"/>
        <end position="225"/>
    </location>
</feature>
<keyword evidence="1" id="KW-0472">Membrane</keyword>
<comment type="caution">
    <text evidence="2">The sequence shown here is derived from an EMBL/GenBank/DDBJ whole genome shotgun (WGS) entry which is preliminary data.</text>
</comment>
<sequence>MNGLALWLRYARASLAGQVRYRGAFLMQMAGHLATTLLGFAAIWVLFHRFGTVRGWTVGQVALFYGLVNIEFALTETIGYGFERFGDDFLRAGAFDRLLLRPRWTVLQLLGHQFRLRPLARLAQGAAVLALGLGMTPVRPLLFTAPMMLWTVAGGIAFFLGVLVGQAALSFRTIESLEVVNVLTYGGVEAGQYPFDLDARWFRRLMTCVIPLGAVTYEPMLAILGRSPHPMAATLAPTAGFAFLAIMLLYWQAAVRRHASTGS</sequence>
<keyword evidence="1" id="KW-0812">Transmembrane</keyword>
<dbReference type="EMBL" id="JABEQJ010000033">
    <property type="protein sequence ID" value="MBB2162211.1"/>
    <property type="molecule type" value="Genomic_DNA"/>
</dbReference>
<dbReference type="Pfam" id="PF06182">
    <property type="entry name" value="ABC2_membrane_6"/>
    <property type="match status" value="1"/>
</dbReference>